<dbReference type="PANTHER" id="PTHR46910">
    <property type="entry name" value="TRANSCRIPTION FACTOR PDR1"/>
    <property type="match status" value="1"/>
</dbReference>
<dbReference type="HOGENOM" id="CLU_103198_0_0_1"/>
<dbReference type="GO" id="GO:0008270">
    <property type="term" value="F:zinc ion binding"/>
    <property type="evidence" value="ECO:0007669"/>
    <property type="project" value="InterPro"/>
</dbReference>
<keyword evidence="4" id="KW-1185">Reference proteome</keyword>
<dbReference type="Pfam" id="PF04082">
    <property type="entry name" value="Fungal_trans"/>
    <property type="match status" value="1"/>
</dbReference>
<evidence type="ECO:0000313" key="3">
    <source>
        <dbReference type="EMBL" id="EPQ54348.1"/>
    </source>
</evidence>
<dbReference type="InterPro" id="IPR007219">
    <property type="entry name" value="XnlR_reg_dom"/>
</dbReference>
<dbReference type="KEGG" id="gtr:GLOTRDRAFT_44097"/>
<reference evidence="3 4" key="1">
    <citation type="journal article" date="2012" name="Science">
        <title>The Paleozoic origin of enzymatic lignin decomposition reconstructed from 31 fungal genomes.</title>
        <authorList>
            <person name="Floudas D."/>
            <person name="Binder M."/>
            <person name="Riley R."/>
            <person name="Barry K."/>
            <person name="Blanchette R.A."/>
            <person name="Henrissat B."/>
            <person name="Martinez A.T."/>
            <person name="Otillar R."/>
            <person name="Spatafora J.W."/>
            <person name="Yadav J.S."/>
            <person name="Aerts A."/>
            <person name="Benoit I."/>
            <person name="Boyd A."/>
            <person name="Carlson A."/>
            <person name="Copeland A."/>
            <person name="Coutinho P.M."/>
            <person name="de Vries R.P."/>
            <person name="Ferreira P."/>
            <person name="Findley K."/>
            <person name="Foster B."/>
            <person name="Gaskell J."/>
            <person name="Glotzer D."/>
            <person name="Gorecki P."/>
            <person name="Heitman J."/>
            <person name="Hesse C."/>
            <person name="Hori C."/>
            <person name="Igarashi K."/>
            <person name="Jurgens J.A."/>
            <person name="Kallen N."/>
            <person name="Kersten P."/>
            <person name="Kohler A."/>
            <person name="Kuees U."/>
            <person name="Kumar T.K.A."/>
            <person name="Kuo A."/>
            <person name="LaButti K."/>
            <person name="Larrondo L.F."/>
            <person name="Lindquist E."/>
            <person name="Ling A."/>
            <person name="Lombard V."/>
            <person name="Lucas S."/>
            <person name="Lundell T."/>
            <person name="Martin R."/>
            <person name="McLaughlin D.J."/>
            <person name="Morgenstern I."/>
            <person name="Morin E."/>
            <person name="Murat C."/>
            <person name="Nagy L.G."/>
            <person name="Nolan M."/>
            <person name="Ohm R.A."/>
            <person name="Patyshakuliyeva A."/>
            <person name="Rokas A."/>
            <person name="Ruiz-Duenas F.J."/>
            <person name="Sabat G."/>
            <person name="Salamov A."/>
            <person name="Samejima M."/>
            <person name="Schmutz J."/>
            <person name="Slot J.C."/>
            <person name="St John F."/>
            <person name="Stenlid J."/>
            <person name="Sun H."/>
            <person name="Sun S."/>
            <person name="Syed K."/>
            <person name="Tsang A."/>
            <person name="Wiebenga A."/>
            <person name="Young D."/>
            <person name="Pisabarro A."/>
            <person name="Eastwood D.C."/>
            <person name="Martin F."/>
            <person name="Cullen D."/>
            <person name="Grigoriev I.V."/>
            <person name="Hibbett D.S."/>
        </authorList>
    </citation>
    <scope>NUCLEOTIDE SEQUENCE [LARGE SCALE GENOMIC DNA]</scope>
    <source>
        <strain evidence="3 4">ATCC 11539</strain>
    </source>
</reference>
<accession>S7Q4E3</accession>
<organism evidence="3 4">
    <name type="scientific">Gloeophyllum trabeum (strain ATCC 11539 / FP-39264 / Madison 617)</name>
    <name type="common">Brown rot fungus</name>
    <dbReference type="NCBI Taxonomy" id="670483"/>
    <lineage>
        <taxon>Eukaryota</taxon>
        <taxon>Fungi</taxon>
        <taxon>Dikarya</taxon>
        <taxon>Basidiomycota</taxon>
        <taxon>Agaricomycotina</taxon>
        <taxon>Agaricomycetes</taxon>
        <taxon>Gloeophyllales</taxon>
        <taxon>Gloeophyllaceae</taxon>
        <taxon>Gloeophyllum</taxon>
    </lineage>
</organism>
<dbReference type="GO" id="GO:0003700">
    <property type="term" value="F:DNA-binding transcription factor activity"/>
    <property type="evidence" value="ECO:0007669"/>
    <property type="project" value="InterPro"/>
</dbReference>
<dbReference type="GO" id="GO:0003677">
    <property type="term" value="F:DNA binding"/>
    <property type="evidence" value="ECO:0007669"/>
    <property type="project" value="InterPro"/>
</dbReference>
<dbReference type="Proteomes" id="UP000030669">
    <property type="component" value="Unassembled WGS sequence"/>
</dbReference>
<dbReference type="EMBL" id="KB469304">
    <property type="protein sequence ID" value="EPQ54348.1"/>
    <property type="molecule type" value="Genomic_DNA"/>
</dbReference>
<dbReference type="AlphaFoldDB" id="S7Q4E3"/>
<dbReference type="eggNOG" id="ENOG502QSY2">
    <property type="taxonomic scope" value="Eukaryota"/>
</dbReference>
<proteinExistence type="predicted"/>
<dbReference type="PANTHER" id="PTHR46910:SF38">
    <property type="entry name" value="ZN(2)-C6 FUNGAL-TYPE DOMAIN-CONTAINING PROTEIN"/>
    <property type="match status" value="1"/>
</dbReference>
<keyword evidence="1" id="KW-0539">Nucleus</keyword>
<evidence type="ECO:0000259" key="2">
    <source>
        <dbReference type="Pfam" id="PF04082"/>
    </source>
</evidence>
<protein>
    <recommendedName>
        <fullName evidence="2">Xylanolytic transcriptional activator regulatory domain-containing protein</fullName>
    </recommendedName>
</protein>
<sequence length="235" mass="26804">RELLGKSSNMQLVKRALSMKASDADVLASSFTTFRREEFWTAQPVPWEIILHDQEPPAYVFPEPDLLWTLVAVYFERVNCLAPILHRPTFEAGVREGRHLRDRPFASVMLMVCAVASRQTDDTRVLLEGSNTFRSAGWKWFNQVQMINKSILACPTLYDLQLRCLYGLYLPGSSVPQAAWSAVGQGLQMAQDVGAHQKRFYGNRVTLLAELWKRAFWHVLIIALYRSCLSHNSDS</sequence>
<gene>
    <name evidence="3" type="ORF">GLOTRDRAFT_44097</name>
</gene>
<feature type="domain" description="Xylanolytic transcriptional activator regulatory" evidence="2">
    <location>
        <begin position="73"/>
        <end position="224"/>
    </location>
</feature>
<dbReference type="OrthoDB" id="4456959at2759"/>
<dbReference type="GeneID" id="19306246"/>
<feature type="non-terminal residue" evidence="3">
    <location>
        <position position="1"/>
    </location>
</feature>
<dbReference type="CDD" id="cd12148">
    <property type="entry name" value="fungal_TF_MHR"/>
    <property type="match status" value="1"/>
</dbReference>
<dbReference type="InterPro" id="IPR050987">
    <property type="entry name" value="AtrR-like"/>
</dbReference>
<dbReference type="GO" id="GO:0006351">
    <property type="term" value="P:DNA-templated transcription"/>
    <property type="evidence" value="ECO:0007669"/>
    <property type="project" value="InterPro"/>
</dbReference>
<name>S7Q4E3_GLOTA</name>
<evidence type="ECO:0000256" key="1">
    <source>
        <dbReference type="ARBA" id="ARBA00023242"/>
    </source>
</evidence>
<dbReference type="OMA" id="GWKWCGY"/>
<evidence type="ECO:0000313" key="4">
    <source>
        <dbReference type="Proteomes" id="UP000030669"/>
    </source>
</evidence>
<dbReference type="RefSeq" id="XP_007867212.1">
    <property type="nucleotide sequence ID" value="XM_007869021.1"/>
</dbReference>